<proteinExistence type="predicted"/>
<sequence length="103" mass="11293">MNKASQLLLATLVLGSCAARQSKPVVPLAEAKVKTAAEAQAIALRWIAQDSSEVRHLRLDQVEVQEQPAGWEVFIRRNDNRKPGGTLIVVDKRTGKPTNVPLK</sequence>
<reference evidence="1 2" key="1">
    <citation type="submission" date="2019-05" db="EMBL/GenBank/DDBJ databases">
        <title>Hymenobacter edaphi sp. nov., isolated from abandoned arsenic-contaminated farmland soil.</title>
        <authorList>
            <person name="Nie L."/>
        </authorList>
    </citation>
    <scope>NUCLEOTIDE SEQUENCE [LARGE SCALE GENOMIC DNA]</scope>
    <source>
        <strain evidence="1 2">1-3-3-8</strain>
    </source>
</reference>
<dbReference type="Proteomes" id="UP000305517">
    <property type="component" value="Unassembled WGS sequence"/>
</dbReference>
<evidence type="ECO:0000313" key="2">
    <source>
        <dbReference type="Proteomes" id="UP000305517"/>
    </source>
</evidence>
<comment type="caution">
    <text evidence="1">The sequence shown here is derived from an EMBL/GenBank/DDBJ whole genome shotgun (WGS) entry which is preliminary data.</text>
</comment>
<dbReference type="OrthoDB" id="9901972at2"/>
<organism evidence="1 2">
    <name type="scientific">Hymenobacter jeollabukensis</name>
    <dbReference type="NCBI Taxonomy" id="2025313"/>
    <lineage>
        <taxon>Bacteria</taxon>
        <taxon>Pseudomonadati</taxon>
        <taxon>Bacteroidota</taxon>
        <taxon>Cytophagia</taxon>
        <taxon>Cytophagales</taxon>
        <taxon>Hymenobacteraceae</taxon>
        <taxon>Hymenobacter</taxon>
    </lineage>
</organism>
<evidence type="ECO:0000313" key="1">
    <source>
        <dbReference type="EMBL" id="TLM88344.1"/>
    </source>
</evidence>
<keyword evidence="2" id="KW-1185">Reference proteome</keyword>
<dbReference type="PROSITE" id="PS51257">
    <property type="entry name" value="PROKAR_LIPOPROTEIN"/>
    <property type="match status" value="1"/>
</dbReference>
<dbReference type="RefSeq" id="WP_138082117.1">
    <property type="nucleotide sequence ID" value="NZ_VAJM01000019.1"/>
</dbReference>
<gene>
    <name evidence="1" type="ORF">FDY95_24505</name>
</gene>
<dbReference type="EMBL" id="VAJM01000019">
    <property type="protein sequence ID" value="TLM88344.1"/>
    <property type="molecule type" value="Genomic_DNA"/>
</dbReference>
<accession>A0A5R8WI84</accession>
<protein>
    <submittedName>
        <fullName evidence="1">Uncharacterized protein</fullName>
    </submittedName>
</protein>
<dbReference type="AlphaFoldDB" id="A0A5R8WI84"/>
<name>A0A5R8WI84_9BACT</name>